<evidence type="ECO:0000259" key="2">
    <source>
        <dbReference type="SMART" id="SM00460"/>
    </source>
</evidence>
<dbReference type="SMART" id="SM00460">
    <property type="entry name" value="TGc"/>
    <property type="match status" value="1"/>
</dbReference>
<dbReference type="SUPFAM" id="SSF54001">
    <property type="entry name" value="Cysteine proteinases"/>
    <property type="match status" value="1"/>
</dbReference>
<dbReference type="PANTHER" id="PTHR33490">
    <property type="entry name" value="BLR5614 PROTEIN-RELATED"/>
    <property type="match status" value="1"/>
</dbReference>
<sequence length="497" mass="53410">MRQWLAALWMALALSPAPSLVAGTVESVSSDTTWMTVQLAGRRIGHLRIDRVNDGKQVTTTQDLRIEINRNGKTIPMSVLTRSVETLDSQPLGFYSRSMLSTSDSIVDGRRQADGRYAVTTTVAGRASESTLAWPVGALLSDGQRQAMAGAASRSGHYTLSLFDPASQDVATVDIEVLGNERVSLPDGSEVLNHQREVLQTPRGVQRMDLWVNQRGETRKSSLDMLGHPLDLLACSEACALAPVEAIDMLRASMVDSPQGLSVSMRQGGLRYVIHVADGDSQPVISTDEQRVSRLGNGDWLVDVGNAVPGGQAPPTPADTQANAWVQSDAPPIRALAAEASISAEDDQQKILQLRDFVSGYIQPHGRDIGYASALEVVRLRAGDCKAHAVLLAALARAQHIPARVVTGMVYADRYGGSRQVFVPHAWVQAWVHGRWQSFDAALGHFDSAHLALDSGDGDPWHFVNLANLFGQMRIAHVGAAPEQAATAMGGAVATRD</sequence>
<evidence type="ECO:0000313" key="4">
    <source>
        <dbReference type="Proteomes" id="UP001430065"/>
    </source>
</evidence>
<proteinExistence type="predicted"/>
<dbReference type="InterPro" id="IPR002931">
    <property type="entry name" value="Transglutaminase-like"/>
</dbReference>
<dbReference type="Proteomes" id="UP001430065">
    <property type="component" value="Unassembled WGS sequence"/>
</dbReference>
<accession>A0ABS2JLB1</accession>
<feature type="chain" id="PRO_5045756044" evidence="1">
    <location>
        <begin position="23"/>
        <end position="497"/>
    </location>
</feature>
<comment type="caution">
    <text evidence="3">The sequence shown here is derived from an EMBL/GenBank/DDBJ whole genome shotgun (WGS) entry which is preliminary data.</text>
</comment>
<keyword evidence="4" id="KW-1185">Reference proteome</keyword>
<dbReference type="Gene3D" id="3.10.620.30">
    <property type="match status" value="1"/>
</dbReference>
<name>A0ABS2JLB1_9GAMM</name>
<dbReference type="RefSeq" id="WP_204634282.1">
    <property type="nucleotide sequence ID" value="NZ_JADIKC010000001.1"/>
</dbReference>
<dbReference type="InterPro" id="IPR038765">
    <property type="entry name" value="Papain-like_cys_pep_sf"/>
</dbReference>
<feature type="signal peptide" evidence="1">
    <location>
        <begin position="1"/>
        <end position="22"/>
    </location>
</feature>
<evidence type="ECO:0000256" key="1">
    <source>
        <dbReference type="SAM" id="SignalP"/>
    </source>
</evidence>
<dbReference type="PANTHER" id="PTHR33490:SF3">
    <property type="entry name" value="CONSERVED INTEGRAL MEMBRANE PROTEIN"/>
    <property type="match status" value="1"/>
</dbReference>
<protein>
    <submittedName>
        <fullName evidence="3">Transglutaminase domain-containing protein</fullName>
    </submittedName>
</protein>
<keyword evidence="1" id="KW-0732">Signal</keyword>
<gene>
    <name evidence="3" type="ORF">ISP20_01495</name>
</gene>
<organism evidence="3 4">
    <name type="scientific">Dyella kyungheensis</name>
    <dbReference type="NCBI Taxonomy" id="1242174"/>
    <lineage>
        <taxon>Bacteria</taxon>
        <taxon>Pseudomonadati</taxon>
        <taxon>Pseudomonadota</taxon>
        <taxon>Gammaproteobacteria</taxon>
        <taxon>Lysobacterales</taxon>
        <taxon>Rhodanobacteraceae</taxon>
        <taxon>Dyella</taxon>
    </lineage>
</organism>
<reference evidence="3 4" key="1">
    <citation type="submission" date="2020-10" db="EMBL/GenBank/DDBJ databases">
        <title>Phylogeny of dyella-like bacteria.</title>
        <authorList>
            <person name="Fu J."/>
        </authorList>
    </citation>
    <scope>NUCLEOTIDE SEQUENCE [LARGE SCALE GENOMIC DNA]</scope>
    <source>
        <strain evidence="3 4">THG-B117</strain>
    </source>
</reference>
<dbReference type="EMBL" id="JADIKC010000001">
    <property type="protein sequence ID" value="MBM7119820.1"/>
    <property type="molecule type" value="Genomic_DNA"/>
</dbReference>
<evidence type="ECO:0000313" key="3">
    <source>
        <dbReference type="EMBL" id="MBM7119820.1"/>
    </source>
</evidence>
<feature type="domain" description="Transglutaminase-like" evidence="2">
    <location>
        <begin position="377"/>
        <end position="443"/>
    </location>
</feature>
<dbReference type="Pfam" id="PF01841">
    <property type="entry name" value="Transglut_core"/>
    <property type="match status" value="1"/>
</dbReference>